<reference evidence="3 4" key="1">
    <citation type="submission" date="2016-07" db="EMBL/GenBank/DDBJ databases">
        <title>Draft Genome Sequence of Methylobrevis pamukkalensis PK2.</title>
        <authorList>
            <person name="Vasilenko O.V."/>
            <person name="Doronina N.V."/>
            <person name="Shmareva M.N."/>
            <person name="Tarlachkov S.V."/>
            <person name="Mustakhimov I."/>
            <person name="Trotsenko Y.A."/>
        </authorList>
    </citation>
    <scope>NUCLEOTIDE SEQUENCE [LARGE SCALE GENOMIC DNA]</scope>
    <source>
        <strain evidence="3 4">PK2</strain>
    </source>
</reference>
<feature type="region of interest" description="Disordered" evidence="1">
    <location>
        <begin position="232"/>
        <end position="251"/>
    </location>
</feature>
<evidence type="ECO:0000256" key="2">
    <source>
        <dbReference type="SAM" id="Phobius"/>
    </source>
</evidence>
<dbReference type="EMBL" id="MCRJ01000064">
    <property type="protein sequence ID" value="ODN70031.1"/>
    <property type="molecule type" value="Genomic_DNA"/>
</dbReference>
<dbReference type="Proteomes" id="UP000094622">
    <property type="component" value="Unassembled WGS sequence"/>
</dbReference>
<feature type="transmembrane region" description="Helical" evidence="2">
    <location>
        <begin position="47"/>
        <end position="66"/>
    </location>
</feature>
<feature type="transmembrane region" description="Helical" evidence="2">
    <location>
        <begin position="158"/>
        <end position="180"/>
    </location>
</feature>
<sequence length="251" mass="27394">MVLIASLPVMLWLLAHGRGWLLAASLAVWAVPQVWQINIPNYPTEGAWFFDPLSWQLIFALGLLLGHRLMVEGKGVPYSAPVFWIAVLYLIACGAYAFFNMWGTIPDIHLPASLVGNEKTYVALPRLAHILALAYVVGHSGVMGWLGRRLTAGNPLVVIGRNALPVFWVGALLSVIGLQVRYIHFGMDDILPFPETPKVFWLDTLLVAGGALVHYLVALYMDWTGPKAKRRPAEAPAAITPVPDATPGAAE</sequence>
<protein>
    <submittedName>
        <fullName evidence="3">OpgC protein</fullName>
    </submittedName>
</protein>
<keyword evidence="2" id="KW-0812">Transmembrane</keyword>
<proteinExistence type="predicted"/>
<feature type="transmembrane region" description="Helical" evidence="2">
    <location>
        <begin position="78"/>
        <end position="99"/>
    </location>
</feature>
<organism evidence="3 4">
    <name type="scientific">Methylobrevis pamukkalensis</name>
    <dbReference type="NCBI Taxonomy" id="1439726"/>
    <lineage>
        <taxon>Bacteria</taxon>
        <taxon>Pseudomonadati</taxon>
        <taxon>Pseudomonadota</taxon>
        <taxon>Alphaproteobacteria</taxon>
        <taxon>Hyphomicrobiales</taxon>
        <taxon>Pleomorphomonadaceae</taxon>
        <taxon>Methylobrevis</taxon>
    </lineage>
</organism>
<dbReference type="PANTHER" id="PTHR38592">
    <property type="entry name" value="BLL4819 PROTEIN"/>
    <property type="match status" value="1"/>
</dbReference>
<evidence type="ECO:0000256" key="1">
    <source>
        <dbReference type="SAM" id="MobiDB-lite"/>
    </source>
</evidence>
<gene>
    <name evidence="3" type="ORF">A6302_02628</name>
</gene>
<dbReference type="Pfam" id="PF10129">
    <property type="entry name" value="OpgC_C"/>
    <property type="match status" value="1"/>
</dbReference>
<dbReference type="AlphaFoldDB" id="A0A1E3H3B0"/>
<keyword evidence="4" id="KW-1185">Reference proteome</keyword>
<keyword evidence="2" id="KW-0472">Membrane</keyword>
<evidence type="ECO:0000313" key="4">
    <source>
        <dbReference type="Proteomes" id="UP000094622"/>
    </source>
</evidence>
<accession>A0A1E3H3B0</accession>
<comment type="caution">
    <text evidence="3">The sequence shown here is derived from an EMBL/GenBank/DDBJ whole genome shotgun (WGS) entry which is preliminary data.</text>
</comment>
<keyword evidence="2" id="KW-1133">Transmembrane helix</keyword>
<feature type="transmembrane region" description="Helical" evidence="2">
    <location>
        <begin position="127"/>
        <end position="146"/>
    </location>
</feature>
<name>A0A1E3H3B0_9HYPH</name>
<dbReference type="InterPro" id="IPR014550">
    <property type="entry name" value="UCP028704_OpgC"/>
</dbReference>
<feature type="transmembrane region" description="Helical" evidence="2">
    <location>
        <begin position="200"/>
        <end position="221"/>
    </location>
</feature>
<evidence type="ECO:0000313" key="3">
    <source>
        <dbReference type="EMBL" id="ODN70031.1"/>
    </source>
</evidence>
<dbReference type="PANTHER" id="PTHR38592:SF3">
    <property type="entry name" value="BLL4819 PROTEIN"/>
    <property type="match status" value="1"/>
</dbReference>